<dbReference type="EMBL" id="JASBNA010000010">
    <property type="protein sequence ID" value="KAK7688790.1"/>
    <property type="molecule type" value="Genomic_DNA"/>
</dbReference>
<dbReference type="Proteomes" id="UP001385951">
    <property type="component" value="Unassembled WGS sequence"/>
</dbReference>
<gene>
    <name evidence="2" type="ORF">QCA50_008330</name>
</gene>
<evidence type="ECO:0000313" key="3">
    <source>
        <dbReference type="Proteomes" id="UP001385951"/>
    </source>
</evidence>
<proteinExistence type="predicted"/>
<feature type="transmembrane region" description="Helical" evidence="1">
    <location>
        <begin position="82"/>
        <end position="102"/>
    </location>
</feature>
<evidence type="ECO:0000313" key="2">
    <source>
        <dbReference type="EMBL" id="KAK7688790.1"/>
    </source>
</evidence>
<evidence type="ECO:0000256" key="1">
    <source>
        <dbReference type="SAM" id="Phobius"/>
    </source>
</evidence>
<keyword evidence="3" id="KW-1185">Reference proteome</keyword>
<sequence>MIVGVITRAIYVAANAAVLVLTLWKTLYIFKMDQEVRANSKLTSALLLNGSVHFGVLLILNVILVVLDVLSTSGSFANGEDFSIFIVVEEVINSIILSHFILDLRSIYHTPNNTANATSQSSTLRFASVLEGNMGATLTTIWTTGEGVDADSDSSIQYSEYPFSAGLANCKEEIGMDEIQDPQS</sequence>
<keyword evidence="1" id="KW-1133">Transmembrane helix</keyword>
<dbReference type="AlphaFoldDB" id="A0AAW0GCA6"/>
<keyword evidence="1" id="KW-0812">Transmembrane</keyword>
<comment type="caution">
    <text evidence="2">The sequence shown here is derived from an EMBL/GenBank/DDBJ whole genome shotgun (WGS) entry which is preliminary data.</text>
</comment>
<accession>A0AAW0GCA6</accession>
<reference evidence="2 3" key="1">
    <citation type="submission" date="2022-09" db="EMBL/GenBank/DDBJ databases">
        <authorList>
            <person name="Palmer J.M."/>
        </authorList>
    </citation>
    <scope>NUCLEOTIDE SEQUENCE [LARGE SCALE GENOMIC DNA]</scope>
    <source>
        <strain evidence="2 3">DSM 7382</strain>
    </source>
</reference>
<keyword evidence="1" id="KW-0472">Membrane</keyword>
<feature type="transmembrane region" description="Helical" evidence="1">
    <location>
        <begin position="45"/>
        <end position="70"/>
    </location>
</feature>
<name>A0AAW0GCA6_9APHY</name>
<protein>
    <submittedName>
        <fullName evidence="2">Uncharacterized protein</fullName>
    </submittedName>
</protein>
<organism evidence="2 3">
    <name type="scientific">Cerrena zonata</name>
    <dbReference type="NCBI Taxonomy" id="2478898"/>
    <lineage>
        <taxon>Eukaryota</taxon>
        <taxon>Fungi</taxon>
        <taxon>Dikarya</taxon>
        <taxon>Basidiomycota</taxon>
        <taxon>Agaricomycotina</taxon>
        <taxon>Agaricomycetes</taxon>
        <taxon>Polyporales</taxon>
        <taxon>Cerrenaceae</taxon>
        <taxon>Cerrena</taxon>
    </lineage>
</organism>
<feature type="transmembrane region" description="Helical" evidence="1">
    <location>
        <begin position="6"/>
        <end position="24"/>
    </location>
</feature>